<comment type="similarity">
    <text evidence="2">Belongs to the SNAPC3/SRD2 family.</text>
</comment>
<evidence type="ECO:0000256" key="4">
    <source>
        <dbReference type="ARBA" id="ARBA00023015"/>
    </source>
</evidence>
<dbReference type="GO" id="GO:0042795">
    <property type="term" value="P:snRNA transcription by RNA polymerase II"/>
    <property type="evidence" value="ECO:0007669"/>
    <property type="project" value="TreeGrafter"/>
</dbReference>
<proteinExistence type="inferred from homology"/>
<name>A0A8C1M8Z5_CYPCA</name>
<reference evidence="11" key="2">
    <citation type="submission" date="2025-09" db="UniProtKB">
        <authorList>
            <consortium name="Ensembl"/>
        </authorList>
    </citation>
    <scope>IDENTIFICATION</scope>
</reference>
<dbReference type="PANTHER" id="PTHR13421:SF16">
    <property type="entry name" value="SNRNA-ACTIVATING PROTEIN COMPLEX SUBUNIT 3"/>
    <property type="match status" value="1"/>
</dbReference>
<keyword evidence="12" id="KW-1185">Reference proteome</keyword>
<keyword evidence="6" id="KW-0804">Transcription</keyword>
<dbReference type="GO" id="GO:0003681">
    <property type="term" value="F:bent DNA binding"/>
    <property type="evidence" value="ECO:0007669"/>
    <property type="project" value="TreeGrafter"/>
</dbReference>
<comment type="function">
    <text evidence="8">Part of the SNAPc complex required for the transcription of both RNA polymerase II and III small-nuclear RNA genes. Binds to the proximal sequence element (PSE), a non-TATA-box basal promoter element common to these 2 types of genes. Recruits TBP and BRF2 to the U6 snRNA TATA box.</text>
</comment>
<comment type="subunit">
    <text evidence="9">Part of the SNAPc complex composed of 5 subunits: SNAPC1, SNAPC2, SNAPC3, SNAPC4 and SNAPC5. SNAPC3 interacts with SNAPC1.</text>
</comment>
<protein>
    <recommendedName>
        <fullName evidence="3">snRNA-activating protein complex subunit 3</fullName>
    </recommendedName>
    <alternativeName>
        <fullName evidence="10">Small nuclear RNA-activating complex polypeptide 3</fullName>
    </alternativeName>
</protein>
<keyword evidence="7" id="KW-0539">Nucleus</keyword>
<sequence>MAESSTLTCEEKQHENVPVYEFIDVNSKEFHIGAFRDLWLDVLNPEVYSYGEPAPEIEDVEFIEEMGIEPKTLEELKSICRYNRETVFFKFYFCITYFMTYVEMMSVGKKPDNLRDLIPEGEIILTFNIMYPILFQRFKFVRAYQTLHVLGSQKLSDLRDAICCVSDLQVFGEFSNTPDMVPQFISKDHYKSAFFFFNGTFFNDTRFPECQDISKTTREWTRTRDFPEFKTAKMEDTSFYDLKMKVGFPYLYTHQGDCEHVVILTDVRLVHQDDCLDMKLYPLITHKHRVVTRKCSVCHLYISRWITTSDAFAPTDPCLFCDQCFRMFHYDDKGNKLGDFLAYAYVDPGTFN</sequence>
<dbReference type="GO" id="GO:0000978">
    <property type="term" value="F:RNA polymerase II cis-regulatory region sequence-specific DNA binding"/>
    <property type="evidence" value="ECO:0007669"/>
    <property type="project" value="TreeGrafter"/>
</dbReference>
<dbReference type="AlphaFoldDB" id="A0A8C1M8Z5"/>
<evidence type="ECO:0000313" key="11">
    <source>
        <dbReference type="Ensembl" id="ENSCCRP00010072288.1"/>
    </source>
</evidence>
<accession>A0A8C1M8Z5</accession>
<evidence type="ECO:0000256" key="3">
    <source>
        <dbReference type="ARBA" id="ARBA00013634"/>
    </source>
</evidence>
<evidence type="ECO:0000313" key="12">
    <source>
        <dbReference type="Proteomes" id="UP000694427"/>
    </source>
</evidence>
<evidence type="ECO:0000256" key="1">
    <source>
        <dbReference type="ARBA" id="ARBA00004123"/>
    </source>
</evidence>
<keyword evidence="5" id="KW-0238">DNA-binding</keyword>
<dbReference type="Ensembl" id="ENSCCRT00010079925.1">
    <property type="protein sequence ID" value="ENSCCRP00010072288.1"/>
    <property type="gene ID" value="ENSCCRG00010031323.1"/>
</dbReference>
<dbReference type="Pfam" id="PF12251">
    <property type="entry name" value="SNAPC3"/>
    <property type="match status" value="1"/>
</dbReference>
<keyword evidence="4" id="KW-0805">Transcription regulation</keyword>
<organism evidence="11 12">
    <name type="scientific">Cyprinus carpio</name>
    <name type="common">Common carp</name>
    <dbReference type="NCBI Taxonomy" id="7962"/>
    <lineage>
        <taxon>Eukaryota</taxon>
        <taxon>Metazoa</taxon>
        <taxon>Chordata</taxon>
        <taxon>Craniata</taxon>
        <taxon>Vertebrata</taxon>
        <taxon>Euteleostomi</taxon>
        <taxon>Actinopterygii</taxon>
        <taxon>Neopterygii</taxon>
        <taxon>Teleostei</taxon>
        <taxon>Ostariophysi</taxon>
        <taxon>Cypriniformes</taxon>
        <taxon>Cyprinidae</taxon>
        <taxon>Cyprininae</taxon>
        <taxon>Cyprinus</taxon>
    </lineage>
</organism>
<evidence type="ECO:0000256" key="7">
    <source>
        <dbReference type="ARBA" id="ARBA00023242"/>
    </source>
</evidence>
<evidence type="ECO:0000256" key="9">
    <source>
        <dbReference type="ARBA" id="ARBA00025958"/>
    </source>
</evidence>
<evidence type="ECO:0000256" key="10">
    <source>
        <dbReference type="ARBA" id="ARBA00029606"/>
    </source>
</evidence>
<dbReference type="GO" id="GO:0001006">
    <property type="term" value="F:RNA polymerase III type 3 promoter sequence-specific DNA binding"/>
    <property type="evidence" value="ECO:0007669"/>
    <property type="project" value="TreeGrafter"/>
</dbReference>
<dbReference type="GO" id="GO:0005634">
    <property type="term" value="C:nucleus"/>
    <property type="evidence" value="ECO:0007669"/>
    <property type="project" value="UniProtKB-SubCell"/>
</dbReference>
<dbReference type="Proteomes" id="UP000694427">
    <property type="component" value="Unplaced"/>
</dbReference>
<evidence type="ECO:0000256" key="8">
    <source>
        <dbReference type="ARBA" id="ARBA00025193"/>
    </source>
</evidence>
<evidence type="ECO:0000256" key="6">
    <source>
        <dbReference type="ARBA" id="ARBA00023163"/>
    </source>
</evidence>
<dbReference type="GO" id="GO:0019185">
    <property type="term" value="C:snRNA-activating protein complex"/>
    <property type="evidence" value="ECO:0007669"/>
    <property type="project" value="TreeGrafter"/>
</dbReference>
<evidence type="ECO:0000256" key="5">
    <source>
        <dbReference type="ARBA" id="ARBA00023125"/>
    </source>
</evidence>
<dbReference type="GO" id="GO:0001046">
    <property type="term" value="F:core promoter sequence-specific DNA binding"/>
    <property type="evidence" value="ECO:0007669"/>
    <property type="project" value="TreeGrafter"/>
</dbReference>
<reference evidence="11" key="1">
    <citation type="submission" date="2025-08" db="UniProtKB">
        <authorList>
            <consortium name="Ensembl"/>
        </authorList>
    </citation>
    <scope>IDENTIFICATION</scope>
</reference>
<evidence type="ECO:0000256" key="2">
    <source>
        <dbReference type="ARBA" id="ARBA00010410"/>
    </source>
</evidence>
<dbReference type="PANTHER" id="PTHR13421">
    <property type="entry name" value="SNRNA-ACTIVATING PROTEIN COMPLEX SUBUNIT 3"/>
    <property type="match status" value="1"/>
</dbReference>
<dbReference type="InterPro" id="IPR022042">
    <property type="entry name" value="snRNA-activating_su3"/>
</dbReference>
<dbReference type="GO" id="GO:0042796">
    <property type="term" value="P:snRNA transcription by RNA polymerase III"/>
    <property type="evidence" value="ECO:0007669"/>
    <property type="project" value="TreeGrafter"/>
</dbReference>
<comment type="subcellular location">
    <subcellularLocation>
        <location evidence="1">Nucleus</location>
    </subcellularLocation>
</comment>